<gene>
    <name evidence="1" type="ORF">TNCV_2622341</name>
</gene>
<reference evidence="1" key="1">
    <citation type="submission" date="2020-08" db="EMBL/GenBank/DDBJ databases">
        <title>Multicomponent nature underlies the extraordinary mechanical properties of spider dragline silk.</title>
        <authorList>
            <person name="Kono N."/>
            <person name="Nakamura H."/>
            <person name="Mori M."/>
            <person name="Yoshida Y."/>
            <person name="Ohtoshi R."/>
            <person name="Malay A.D."/>
            <person name="Moran D.A.P."/>
            <person name="Tomita M."/>
            <person name="Numata K."/>
            <person name="Arakawa K."/>
        </authorList>
    </citation>
    <scope>NUCLEOTIDE SEQUENCE</scope>
</reference>
<name>A0A8X6WCL1_TRICX</name>
<evidence type="ECO:0000313" key="2">
    <source>
        <dbReference type="Proteomes" id="UP000887159"/>
    </source>
</evidence>
<keyword evidence="2" id="KW-1185">Reference proteome</keyword>
<evidence type="ECO:0000313" key="1">
    <source>
        <dbReference type="EMBL" id="GFY32097.1"/>
    </source>
</evidence>
<dbReference type="EMBL" id="BMAU01021401">
    <property type="protein sequence ID" value="GFY32097.1"/>
    <property type="molecule type" value="Genomic_DNA"/>
</dbReference>
<proteinExistence type="predicted"/>
<sequence length="101" mass="11666">MSSKETRDVESFLFRFRPDYHSAIDPCHPLCGGLSSRRLTWEPSRSLLCSRWEQGNQIGNFFALGDRFDENLYCRGTFEKSPALTLLEISMRYIKIGGVQK</sequence>
<comment type="caution">
    <text evidence="1">The sequence shown here is derived from an EMBL/GenBank/DDBJ whole genome shotgun (WGS) entry which is preliminary data.</text>
</comment>
<dbReference type="Proteomes" id="UP000887159">
    <property type="component" value="Unassembled WGS sequence"/>
</dbReference>
<protein>
    <submittedName>
        <fullName evidence="1">Uncharacterized protein</fullName>
    </submittedName>
</protein>
<dbReference type="AlphaFoldDB" id="A0A8X6WCL1"/>
<organism evidence="1 2">
    <name type="scientific">Trichonephila clavipes</name>
    <name type="common">Golden silk orbweaver</name>
    <name type="synonym">Nephila clavipes</name>
    <dbReference type="NCBI Taxonomy" id="2585209"/>
    <lineage>
        <taxon>Eukaryota</taxon>
        <taxon>Metazoa</taxon>
        <taxon>Ecdysozoa</taxon>
        <taxon>Arthropoda</taxon>
        <taxon>Chelicerata</taxon>
        <taxon>Arachnida</taxon>
        <taxon>Araneae</taxon>
        <taxon>Araneomorphae</taxon>
        <taxon>Entelegynae</taxon>
        <taxon>Araneoidea</taxon>
        <taxon>Nephilidae</taxon>
        <taxon>Trichonephila</taxon>
    </lineage>
</organism>
<accession>A0A8X6WCL1</accession>